<evidence type="ECO:0000313" key="3">
    <source>
        <dbReference type="Proteomes" id="UP000244523"/>
    </source>
</evidence>
<reference evidence="2 3" key="1">
    <citation type="submission" date="2018-04" db="EMBL/GenBank/DDBJ databases">
        <title>Genomic Encyclopedia of Archaeal and Bacterial Type Strains, Phase II (KMG-II): from individual species to whole genera.</title>
        <authorList>
            <person name="Goeker M."/>
        </authorList>
    </citation>
    <scope>NUCLEOTIDE SEQUENCE [LARGE SCALE GENOMIC DNA]</scope>
    <source>
        <strain evidence="2 3">DSM 29955</strain>
    </source>
</reference>
<dbReference type="RefSeq" id="WP_133175993.1">
    <property type="nucleotide sequence ID" value="NZ_QBUD01000009.1"/>
</dbReference>
<evidence type="ECO:0000256" key="1">
    <source>
        <dbReference type="SAM" id="Phobius"/>
    </source>
</evidence>
<feature type="transmembrane region" description="Helical" evidence="1">
    <location>
        <begin position="118"/>
        <end position="135"/>
    </location>
</feature>
<dbReference type="AlphaFoldDB" id="A0A2T6KCV5"/>
<proteinExistence type="predicted"/>
<organism evidence="2 3">
    <name type="scientific">Yoonia sediminilitoris</name>
    <dbReference type="NCBI Taxonomy" id="1286148"/>
    <lineage>
        <taxon>Bacteria</taxon>
        <taxon>Pseudomonadati</taxon>
        <taxon>Pseudomonadota</taxon>
        <taxon>Alphaproteobacteria</taxon>
        <taxon>Rhodobacterales</taxon>
        <taxon>Paracoccaceae</taxon>
        <taxon>Yoonia</taxon>
    </lineage>
</organism>
<dbReference type="OrthoDB" id="7650792at2"/>
<keyword evidence="3" id="KW-1185">Reference proteome</keyword>
<sequence>MANLDLNDFKMRVKRIQDPRNNAYFDQELGMHVPKHTTPAEIQKAVKSQRFSVMRLVVSLMVGVAAVMAAQAIRLRYLEMTDAGIGSLFTDLLLTTFFVLLVSALIRHRRPMLRLCQIGGVAAMFVAGHNLMWFYPDQLAVIYTPEHVASVQAETEPMTIVLPAFTAQPQTDLLDT</sequence>
<keyword evidence="1" id="KW-0472">Membrane</keyword>
<keyword evidence="1" id="KW-0812">Transmembrane</keyword>
<evidence type="ECO:0000313" key="2">
    <source>
        <dbReference type="EMBL" id="PUB12777.1"/>
    </source>
</evidence>
<dbReference type="EMBL" id="QBUD01000009">
    <property type="protein sequence ID" value="PUB12777.1"/>
    <property type="molecule type" value="Genomic_DNA"/>
</dbReference>
<keyword evidence="1" id="KW-1133">Transmembrane helix</keyword>
<feature type="transmembrane region" description="Helical" evidence="1">
    <location>
        <begin position="53"/>
        <end position="73"/>
    </location>
</feature>
<accession>A0A2T6KCV5</accession>
<comment type="caution">
    <text evidence="2">The sequence shown here is derived from an EMBL/GenBank/DDBJ whole genome shotgun (WGS) entry which is preliminary data.</text>
</comment>
<name>A0A2T6KCV5_9RHOB</name>
<feature type="transmembrane region" description="Helical" evidence="1">
    <location>
        <begin position="85"/>
        <end position="106"/>
    </location>
</feature>
<dbReference type="Proteomes" id="UP000244523">
    <property type="component" value="Unassembled WGS sequence"/>
</dbReference>
<protein>
    <submittedName>
        <fullName evidence="2">Uncharacterized protein</fullName>
    </submittedName>
</protein>
<gene>
    <name evidence="2" type="ORF">C8N45_10985</name>
</gene>